<feature type="transmembrane region" description="Helical" evidence="1">
    <location>
        <begin position="184"/>
        <end position="203"/>
    </location>
</feature>
<protein>
    <submittedName>
        <fullName evidence="2">Uncharacterized protein</fullName>
    </submittedName>
</protein>
<sequence length="250" mass="28157">MKTIKNYLDSLFLNVPKTPETEKAKEDLLSNMEDHYYELINEGKSEQEAIGTVISEFGSIDELLAELELDKEHGEDNEFLDAIDLEEAFDFWSTVRRFALAVSLGVLSFCLALSGVVFADYGSIISVLAVVFFFVLVAIGVGLIVPNGMKYSKAFELLEDRPLTQRTRTKASEKLKDYEKSFRYGLTVGIGLCILAIPCIIFFDELFGLTILGTSLFFSIAGIGVFLIVYTSIIYDGFKKTDRKQLFYFR</sequence>
<dbReference type="EMBL" id="JPVT01000033">
    <property type="protein sequence ID" value="KFN92779.1"/>
    <property type="molecule type" value="Genomic_DNA"/>
</dbReference>
<accession>A0A091C793</accession>
<proteinExistence type="predicted"/>
<keyword evidence="1" id="KW-1133">Transmembrane helix</keyword>
<feature type="transmembrane region" description="Helical" evidence="1">
    <location>
        <begin position="98"/>
        <end position="118"/>
    </location>
</feature>
<feature type="transmembrane region" description="Helical" evidence="1">
    <location>
        <begin position="209"/>
        <end position="235"/>
    </location>
</feature>
<evidence type="ECO:0000256" key="1">
    <source>
        <dbReference type="SAM" id="Phobius"/>
    </source>
</evidence>
<dbReference type="NCBIfam" id="NF038403">
    <property type="entry name" value="perm_prefix_1"/>
    <property type="match status" value="1"/>
</dbReference>
<gene>
    <name evidence="2" type="ORF">TMU3MR103_0312</name>
</gene>
<dbReference type="InterPro" id="IPR047928">
    <property type="entry name" value="Perm_prefix_1"/>
</dbReference>
<dbReference type="Proteomes" id="UP000029381">
    <property type="component" value="Unassembled WGS sequence"/>
</dbReference>
<feature type="transmembrane region" description="Helical" evidence="1">
    <location>
        <begin position="124"/>
        <end position="145"/>
    </location>
</feature>
<keyword evidence="1" id="KW-0812">Transmembrane</keyword>
<reference evidence="2 3" key="1">
    <citation type="submission" date="2014-08" db="EMBL/GenBank/DDBJ databases">
        <title>Genome sequence of Tetragenococcus muriaticus.</title>
        <authorList>
            <person name="Chuea-nongthon C."/>
            <person name="Rodtong S."/>
            <person name="Yongsawatdigul J."/>
            <person name="Steele J.L."/>
            <person name="Liu X.-y."/>
            <person name="Speers J."/>
            <person name="Glasner J.D."/>
            <person name="Neeno-Eckwall E.C."/>
        </authorList>
    </citation>
    <scope>NUCLEOTIDE SEQUENCE [LARGE SCALE GENOMIC DNA]</scope>
    <source>
        <strain evidence="2 3">3MR10-3</strain>
    </source>
</reference>
<keyword evidence="3" id="KW-1185">Reference proteome</keyword>
<evidence type="ECO:0000313" key="3">
    <source>
        <dbReference type="Proteomes" id="UP000029381"/>
    </source>
</evidence>
<dbReference type="RefSeq" id="WP_231556729.1">
    <property type="nucleotide sequence ID" value="NZ_JPVT01000033.1"/>
</dbReference>
<evidence type="ECO:0000313" key="2">
    <source>
        <dbReference type="EMBL" id="KFN92779.1"/>
    </source>
</evidence>
<keyword evidence="1" id="KW-0472">Membrane</keyword>
<dbReference type="PATRIC" id="fig|1302648.3.peg.297"/>
<organism evidence="2 3">
    <name type="scientific">Tetragenococcus muriaticus 3MR10-3</name>
    <dbReference type="NCBI Taxonomy" id="1302648"/>
    <lineage>
        <taxon>Bacteria</taxon>
        <taxon>Bacillati</taxon>
        <taxon>Bacillota</taxon>
        <taxon>Bacilli</taxon>
        <taxon>Lactobacillales</taxon>
        <taxon>Enterococcaceae</taxon>
        <taxon>Tetragenococcus</taxon>
    </lineage>
</organism>
<dbReference type="AlphaFoldDB" id="A0A091C793"/>
<comment type="caution">
    <text evidence="2">The sequence shown here is derived from an EMBL/GenBank/DDBJ whole genome shotgun (WGS) entry which is preliminary data.</text>
</comment>
<name>A0A091C793_9ENTE</name>